<comment type="caution">
    <text evidence="4">The sequence shown here is derived from an EMBL/GenBank/DDBJ whole genome shotgun (WGS) entry which is preliminary data.</text>
</comment>
<dbReference type="Pfam" id="PF02721">
    <property type="entry name" value="DUF223"/>
    <property type="match status" value="1"/>
</dbReference>
<evidence type="ECO:0000256" key="1">
    <source>
        <dbReference type="ARBA" id="ARBA00033696"/>
    </source>
</evidence>
<comment type="catalytic activity">
    <reaction evidence="2">
        <text>1D-myo-inositol hexakisphosphate + ATP = 1-diphospho-1D-myo-inositol 2,3,4,5,6-pentakisphosphate + ADP</text>
        <dbReference type="Rhea" id="RHEA:37459"/>
        <dbReference type="ChEBI" id="CHEBI:30616"/>
        <dbReference type="ChEBI" id="CHEBI:58130"/>
        <dbReference type="ChEBI" id="CHEBI:74946"/>
        <dbReference type="ChEBI" id="CHEBI:456216"/>
        <dbReference type="EC" id="2.7.4.24"/>
    </reaction>
    <physiologicalReaction direction="left-to-right" evidence="2">
        <dbReference type="Rhea" id="RHEA:37460"/>
    </physiologicalReaction>
</comment>
<protein>
    <recommendedName>
        <fullName evidence="3">Replication protein A 70 kDa DNA-binding subunit B/D first OB fold domain-containing protein</fullName>
    </recommendedName>
</protein>
<evidence type="ECO:0000259" key="3">
    <source>
        <dbReference type="Pfam" id="PF02721"/>
    </source>
</evidence>
<sequence length="119" mass="13723">MAMVRAKKNIISYVRELKPRKDTLRIEVRIVRLWRNYNKESGNTIEMVVVDKEGIRIHASVGEGKPFGMAQRGNFSGIYRKVQLKPLKWDGEGEEERPVEALMILKYGGVLTHAGRRAW</sequence>
<organism evidence="4 5">
    <name type="scientific">Brassica cretica</name>
    <name type="common">Mustard</name>
    <dbReference type="NCBI Taxonomy" id="69181"/>
    <lineage>
        <taxon>Eukaryota</taxon>
        <taxon>Viridiplantae</taxon>
        <taxon>Streptophyta</taxon>
        <taxon>Embryophyta</taxon>
        <taxon>Tracheophyta</taxon>
        <taxon>Spermatophyta</taxon>
        <taxon>Magnoliopsida</taxon>
        <taxon>eudicotyledons</taxon>
        <taxon>Gunneridae</taxon>
        <taxon>Pentapetalae</taxon>
        <taxon>rosids</taxon>
        <taxon>malvids</taxon>
        <taxon>Brassicales</taxon>
        <taxon>Brassicaceae</taxon>
        <taxon>Brassiceae</taxon>
        <taxon>Brassica</taxon>
    </lineage>
</organism>
<evidence type="ECO:0000256" key="2">
    <source>
        <dbReference type="ARBA" id="ARBA00034629"/>
    </source>
</evidence>
<comment type="catalytic activity">
    <reaction evidence="1">
        <text>5-diphospho-1D-myo-inositol 1,2,3,4,6-pentakisphosphate + ATP + H(+) = 1,5-bis(diphospho)-1D-myo-inositol 2,3,4,6-tetrakisphosphate + ADP</text>
        <dbReference type="Rhea" id="RHEA:10276"/>
        <dbReference type="ChEBI" id="CHEBI:15378"/>
        <dbReference type="ChEBI" id="CHEBI:30616"/>
        <dbReference type="ChEBI" id="CHEBI:58628"/>
        <dbReference type="ChEBI" id="CHEBI:77983"/>
        <dbReference type="ChEBI" id="CHEBI:456216"/>
        <dbReference type="EC" id="2.7.4.24"/>
    </reaction>
    <physiologicalReaction direction="left-to-right" evidence="1">
        <dbReference type="Rhea" id="RHEA:10277"/>
    </physiologicalReaction>
</comment>
<accession>A0ABQ7DPP1</accession>
<name>A0ABQ7DPP1_BRACR</name>
<dbReference type="Proteomes" id="UP000266723">
    <property type="component" value="Unassembled WGS sequence"/>
</dbReference>
<dbReference type="InterPro" id="IPR003871">
    <property type="entry name" value="RFA1B/D_OB_1st"/>
</dbReference>
<proteinExistence type="predicted"/>
<dbReference type="PANTHER" id="PTHR12750">
    <property type="entry name" value="DIPHOSPHOINOSITOL PENTAKISPHOSPHATE KINASE"/>
    <property type="match status" value="1"/>
</dbReference>
<feature type="domain" description="Replication protein A 70 kDa DNA-binding subunit B/D first OB fold" evidence="3">
    <location>
        <begin position="13"/>
        <end position="62"/>
    </location>
</feature>
<keyword evidence="5" id="KW-1185">Reference proteome</keyword>
<dbReference type="InterPro" id="IPR012340">
    <property type="entry name" value="NA-bd_OB-fold"/>
</dbReference>
<gene>
    <name evidence="4" type="ORF">DY000_02029238</name>
</gene>
<evidence type="ECO:0000313" key="4">
    <source>
        <dbReference type="EMBL" id="KAF3579963.1"/>
    </source>
</evidence>
<dbReference type="Gene3D" id="2.40.50.140">
    <property type="entry name" value="Nucleic acid-binding proteins"/>
    <property type="match status" value="1"/>
</dbReference>
<dbReference type="EMBL" id="QGKV02000649">
    <property type="protein sequence ID" value="KAF3579963.1"/>
    <property type="molecule type" value="Genomic_DNA"/>
</dbReference>
<reference evidence="4 5" key="1">
    <citation type="journal article" date="2020" name="BMC Genomics">
        <title>Intraspecific diversification of the crop wild relative Brassica cretica Lam. using demographic model selection.</title>
        <authorList>
            <person name="Kioukis A."/>
            <person name="Michalopoulou V.A."/>
            <person name="Briers L."/>
            <person name="Pirintsos S."/>
            <person name="Studholme D.J."/>
            <person name="Pavlidis P."/>
            <person name="Sarris P.F."/>
        </authorList>
    </citation>
    <scope>NUCLEOTIDE SEQUENCE [LARGE SCALE GENOMIC DNA]</scope>
    <source>
        <strain evidence="5">cv. PFS-1207/04</strain>
    </source>
</reference>
<evidence type="ECO:0000313" key="5">
    <source>
        <dbReference type="Proteomes" id="UP000266723"/>
    </source>
</evidence>
<dbReference type="PANTHER" id="PTHR12750:SF9">
    <property type="entry name" value="INOSITOL HEXAKISPHOSPHATE AND DIPHOSPHOINOSITOL-PENTAKISPHOSPHATE KINASE"/>
    <property type="match status" value="1"/>
</dbReference>
<dbReference type="InterPro" id="IPR037446">
    <property type="entry name" value="His_Pase_VIP1"/>
</dbReference>